<dbReference type="InterPro" id="IPR000914">
    <property type="entry name" value="SBP_5_dom"/>
</dbReference>
<dbReference type="Pfam" id="PF00496">
    <property type="entry name" value="SBP_bac_5"/>
    <property type="match status" value="1"/>
</dbReference>
<keyword evidence="3 4" id="KW-0732">Signal</keyword>
<evidence type="ECO:0000256" key="4">
    <source>
        <dbReference type="SAM" id="SignalP"/>
    </source>
</evidence>
<feature type="signal peptide" evidence="4">
    <location>
        <begin position="1"/>
        <end position="34"/>
    </location>
</feature>
<comment type="similarity">
    <text evidence="2">Belongs to the bacterial solute-binding protein 5 family.</text>
</comment>
<dbReference type="InterPro" id="IPR039424">
    <property type="entry name" value="SBP_5"/>
</dbReference>
<comment type="subcellular location">
    <subcellularLocation>
        <location evidence="1">Periplasm</location>
    </subcellularLocation>
</comment>
<dbReference type="Gene3D" id="3.40.190.10">
    <property type="entry name" value="Periplasmic binding protein-like II"/>
    <property type="match status" value="1"/>
</dbReference>
<dbReference type="Gene3D" id="3.10.105.10">
    <property type="entry name" value="Dipeptide-binding Protein, Domain 3"/>
    <property type="match status" value="1"/>
</dbReference>
<organism evidence="6 7">
    <name type="scientific">Nitratireductor aquibiodomus</name>
    <dbReference type="NCBI Taxonomy" id="204799"/>
    <lineage>
        <taxon>Bacteria</taxon>
        <taxon>Pseudomonadati</taxon>
        <taxon>Pseudomonadota</taxon>
        <taxon>Alphaproteobacteria</taxon>
        <taxon>Hyphomicrobiales</taxon>
        <taxon>Phyllobacteriaceae</taxon>
        <taxon>Nitratireductor</taxon>
    </lineage>
</organism>
<dbReference type="SUPFAM" id="SSF53850">
    <property type="entry name" value="Periplasmic binding protein-like II"/>
    <property type="match status" value="1"/>
</dbReference>
<sequence length="533" mass="58578">MMILSCKSLLRGSRALLCAASVLVPVAASTGAQAETVKAVMMSGLRVMDPVMSTAFLTRDHGYMIYDTLLGVDSEFKVQPQMASWTVSDDKKTYTFTLRDGLKWHDGAPVTSEDCIASIKRWGGVDTTGLALMTMVEDITATDDKTFVIKLTQPTTLLLSGLSKLSSRPAFMMPKRVAETPGSQPITEYVGSGPFRFIEEEFQPGVRVVYEKNGDYVPRDEPPSWTAGGKVVNVDRVEWVTMPDQMTAINALQNDEIDFIQQIPFDLLPLVEAADGIDVKVIDKLGSWTYFRMNHLHPPFDNELVRQAAMAAVGQEDVLRMLVGNPEYFQTCAAVMGCGNPNEDTYGEEWVVSADIERAKELLKEANYDGTPVVLLQPTDIAMLAAQPIVMADAWRKAGFNVDLKTMDWQTVVTQQGNQKSPEEGGWNAFSTYSILATSGDPFGNTTLSTAGRKSWAGWPDVPEIEALRLDYARAANAEEQKAIAAKIQKLAIDKGVVGPLGQFRIPAAYDSEWTGFLEAPVTLFWNIQKAAE</sequence>
<evidence type="ECO:0000259" key="5">
    <source>
        <dbReference type="Pfam" id="PF00496"/>
    </source>
</evidence>
<dbReference type="GO" id="GO:0030288">
    <property type="term" value="C:outer membrane-bounded periplasmic space"/>
    <property type="evidence" value="ECO:0007669"/>
    <property type="project" value="UniProtKB-ARBA"/>
</dbReference>
<reference evidence="7" key="1">
    <citation type="submission" date="2016-10" db="EMBL/GenBank/DDBJ databases">
        <authorList>
            <person name="Varghese N."/>
            <person name="Submissions S."/>
        </authorList>
    </citation>
    <scope>NUCLEOTIDE SEQUENCE [LARGE SCALE GENOMIC DNA]</scope>
    <source>
        <strain evidence="7">ES.061</strain>
    </source>
</reference>
<dbReference type="PANTHER" id="PTHR30290:SF38">
    <property type="entry name" value="D,D-DIPEPTIDE-BINDING PERIPLASMIC PROTEIN DDPA-RELATED"/>
    <property type="match status" value="1"/>
</dbReference>
<dbReference type="EMBL" id="FNSL01000001">
    <property type="protein sequence ID" value="SEB44694.1"/>
    <property type="molecule type" value="Genomic_DNA"/>
</dbReference>
<evidence type="ECO:0000313" key="7">
    <source>
        <dbReference type="Proteomes" id="UP000199064"/>
    </source>
</evidence>
<evidence type="ECO:0000256" key="3">
    <source>
        <dbReference type="ARBA" id="ARBA00022729"/>
    </source>
</evidence>
<dbReference type="PIRSF" id="PIRSF002741">
    <property type="entry name" value="MppA"/>
    <property type="match status" value="1"/>
</dbReference>
<dbReference type="GO" id="GO:0043190">
    <property type="term" value="C:ATP-binding cassette (ABC) transporter complex"/>
    <property type="evidence" value="ECO:0007669"/>
    <property type="project" value="InterPro"/>
</dbReference>
<dbReference type="InterPro" id="IPR023765">
    <property type="entry name" value="SBP_5_CS"/>
</dbReference>
<evidence type="ECO:0000256" key="2">
    <source>
        <dbReference type="ARBA" id="ARBA00005695"/>
    </source>
</evidence>
<feature type="domain" description="Solute-binding protein family 5" evidence="5">
    <location>
        <begin position="78"/>
        <end position="439"/>
    </location>
</feature>
<evidence type="ECO:0000313" key="6">
    <source>
        <dbReference type="EMBL" id="SEB44694.1"/>
    </source>
</evidence>
<evidence type="ECO:0000256" key="1">
    <source>
        <dbReference type="ARBA" id="ARBA00004418"/>
    </source>
</evidence>
<dbReference type="GO" id="GO:1904680">
    <property type="term" value="F:peptide transmembrane transporter activity"/>
    <property type="evidence" value="ECO:0007669"/>
    <property type="project" value="TreeGrafter"/>
</dbReference>
<dbReference type="Proteomes" id="UP000199064">
    <property type="component" value="Unassembled WGS sequence"/>
</dbReference>
<protein>
    <submittedName>
        <fullName evidence="6">Peptide/nickel transport system substrate-binding protein</fullName>
    </submittedName>
</protein>
<name>A0A1H4JEE4_9HYPH</name>
<accession>A0A1H4JEE4</accession>
<keyword evidence="7" id="KW-1185">Reference proteome</keyword>
<gene>
    <name evidence="6" type="ORF">SAMN05216452_1307</name>
</gene>
<feature type="chain" id="PRO_5011547444" evidence="4">
    <location>
        <begin position="35"/>
        <end position="533"/>
    </location>
</feature>
<proteinExistence type="inferred from homology"/>
<dbReference type="GO" id="GO:0015833">
    <property type="term" value="P:peptide transport"/>
    <property type="evidence" value="ECO:0007669"/>
    <property type="project" value="TreeGrafter"/>
</dbReference>
<dbReference type="Gene3D" id="3.90.76.10">
    <property type="entry name" value="Dipeptide-binding Protein, Domain 1"/>
    <property type="match status" value="1"/>
</dbReference>
<dbReference type="CDD" id="cd08502">
    <property type="entry name" value="PBP2_NikA_DppA_OppA_like_16"/>
    <property type="match status" value="1"/>
</dbReference>
<dbReference type="InterPro" id="IPR030678">
    <property type="entry name" value="Peptide/Ni-bd"/>
</dbReference>
<dbReference type="PROSITE" id="PS01040">
    <property type="entry name" value="SBP_BACTERIAL_5"/>
    <property type="match status" value="1"/>
</dbReference>
<dbReference type="AlphaFoldDB" id="A0A1H4JEE4"/>
<dbReference type="PANTHER" id="PTHR30290">
    <property type="entry name" value="PERIPLASMIC BINDING COMPONENT OF ABC TRANSPORTER"/>
    <property type="match status" value="1"/>
</dbReference>